<dbReference type="InterPro" id="IPR001867">
    <property type="entry name" value="OmpR/PhoB-type_DNA-bd"/>
</dbReference>
<feature type="DNA-binding region" description="OmpR/PhoB-type" evidence="2">
    <location>
        <begin position="6"/>
        <end position="99"/>
    </location>
</feature>
<name>A0A9X2C4E7_9BURK</name>
<dbReference type="CDD" id="cd00383">
    <property type="entry name" value="trans_reg_C"/>
    <property type="match status" value="1"/>
</dbReference>
<dbReference type="GO" id="GO:0016887">
    <property type="term" value="F:ATP hydrolysis activity"/>
    <property type="evidence" value="ECO:0007669"/>
    <property type="project" value="InterPro"/>
</dbReference>
<protein>
    <submittedName>
        <fullName evidence="4">Helix-turn-helix transcriptional regulator</fullName>
    </submittedName>
</protein>
<dbReference type="RefSeq" id="WP_275685439.1">
    <property type="nucleotide sequence ID" value="NZ_JAJLJH010000014.1"/>
</dbReference>
<dbReference type="PROSITE" id="PS51755">
    <property type="entry name" value="OMPR_PHOB"/>
    <property type="match status" value="1"/>
</dbReference>
<dbReference type="Pfam" id="PF00486">
    <property type="entry name" value="Trans_reg_C"/>
    <property type="match status" value="1"/>
</dbReference>
<evidence type="ECO:0000313" key="5">
    <source>
        <dbReference type="Proteomes" id="UP001139353"/>
    </source>
</evidence>
<dbReference type="GO" id="GO:0003677">
    <property type="term" value="F:DNA binding"/>
    <property type="evidence" value="ECO:0007669"/>
    <property type="project" value="UniProtKB-UniRule"/>
</dbReference>
<dbReference type="Gene3D" id="1.25.40.10">
    <property type="entry name" value="Tetratricopeptide repeat domain"/>
    <property type="match status" value="1"/>
</dbReference>
<dbReference type="PRINTS" id="PR00364">
    <property type="entry name" value="DISEASERSIST"/>
</dbReference>
<comment type="caution">
    <text evidence="4">The sequence shown here is derived from an EMBL/GenBank/DDBJ whole genome shotgun (WGS) entry which is preliminary data.</text>
</comment>
<dbReference type="GO" id="GO:0000160">
    <property type="term" value="P:phosphorelay signal transduction system"/>
    <property type="evidence" value="ECO:0007669"/>
    <property type="project" value="InterPro"/>
</dbReference>
<dbReference type="SMART" id="SM00862">
    <property type="entry name" value="Trans_reg_C"/>
    <property type="match status" value="1"/>
</dbReference>
<dbReference type="InterPro" id="IPR027417">
    <property type="entry name" value="P-loop_NTPase"/>
</dbReference>
<dbReference type="SUPFAM" id="SSF48452">
    <property type="entry name" value="TPR-like"/>
    <property type="match status" value="1"/>
</dbReference>
<dbReference type="SUPFAM" id="SSF46894">
    <property type="entry name" value="C-terminal effector domain of the bipartite response regulators"/>
    <property type="match status" value="1"/>
</dbReference>
<gene>
    <name evidence="4" type="ORF">LPC04_27040</name>
</gene>
<dbReference type="GO" id="GO:0006355">
    <property type="term" value="P:regulation of DNA-templated transcription"/>
    <property type="evidence" value="ECO:0007669"/>
    <property type="project" value="InterPro"/>
</dbReference>
<dbReference type="SUPFAM" id="SSF52540">
    <property type="entry name" value="P-loop containing nucleoside triphosphate hydrolases"/>
    <property type="match status" value="1"/>
</dbReference>
<dbReference type="Pfam" id="PF13401">
    <property type="entry name" value="AAA_22"/>
    <property type="match status" value="1"/>
</dbReference>
<dbReference type="InterPro" id="IPR036388">
    <property type="entry name" value="WH-like_DNA-bd_sf"/>
</dbReference>
<evidence type="ECO:0000256" key="1">
    <source>
        <dbReference type="ARBA" id="ARBA00023125"/>
    </source>
</evidence>
<evidence type="ECO:0000256" key="2">
    <source>
        <dbReference type="PROSITE-ProRule" id="PRU01091"/>
    </source>
</evidence>
<accession>A0A9X2C4E7</accession>
<dbReference type="AlphaFoldDB" id="A0A9X2C4E7"/>
<dbReference type="PANTHER" id="PTHR47691">
    <property type="entry name" value="REGULATOR-RELATED"/>
    <property type="match status" value="1"/>
</dbReference>
<sequence length="849" mass="92777">MESTEWGAYRFAEFELRPQERVLTVRDAPTPIGSRAFDVLLTLVQHAGRVVSRNTLMDTAWPGLVVEENNLSVQISNLRGVLGHEAITTIPGIGYRFSAALARGSPAAIAQAQPEATPRRGGNILPFQSELIGREAELDEVVALVGQHRLVTLSGPGGIGKTRLAQAVGRQLADRFKAGAWVVEFAPLADASLLAATVARALGLRLPGERPVFEELADALGETPRLLVLDNCEHVIDEAGALAAALLERTRGVRLLATSQELLKVRDEHVYRLPPLSVPPPDDPSVAGHGAVRLLVARVEARAPRFALDEAGMQDAAEICRRLDGLPLAIELAAARVPLLGLSTVRARLDDRLQVLTDGARSGLPRHRALRATLDWSLRLLNEAERKAFARAGVFAGTFGLEQAERLLGAEPAGTDGHGDPWAIEHIGSLVDKSLIMVDSTDPPRYRLLESARLYTRAMRRASGETELAQRRHACVFRDLFRESLALEWDQPSQERRRRFLPDLDNGRAALDWAADADPVLHADLALSLAWLFGSSGHGTEGLRHCWRALDQIAEMARDGDSRVPPCIEARLLVETCRLNHGAPSEQNLPLSARAVDLLREQGDAALLYTALGRLAIDATRCGDRAQGELAIQQMAALHAPSWPPMSRWELLNARDYLANELGLYAEGENIAREELALARAQGDIAKILFSLMATEQCAASLERYEEAVERGRELVDLAEREGEVEHTHVFVFNLAMALAMCGRVEEALPLARRSAELDRRHGSLWKGLDLMALLALRQQRVELAAQIIGRSDAMMDSRQGQREPVESNVYRAVVAALEQTMGTNALADWKARGATLSDDEATARALAD</sequence>
<keyword evidence="5" id="KW-1185">Reference proteome</keyword>
<dbReference type="Gene3D" id="1.10.10.10">
    <property type="entry name" value="Winged helix-like DNA-binding domain superfamily/Winged helix DNA-binding domain"/>
    <property type="match status" value="1"/>
</dbReference>
<dbReference type="InterPro" id="IPR049945">
    <property type="entry name" value="AAA_22"/>
</dbReference>
<feature type="domain" description="OmpR/PhoB-type" evidence="3">
    <location>
        <begin position="6"/>
        <end position="99"/>
    </location>
</feature>
<organism evidence="4 5">
    <name type="scientific">Scleromatobacter humisilvae</name>
    <dbReference type="NCBI Taxonomy" id="2897159"/>
    <lineage>
        <taxon>Bacteria</taxon>
        <taxon>Pseudomonadati</taxon>
        <taxon>Pseudomonadota</taxon>
        <taxon>Betaproteobacteria</taxon>
        <taxon>Burkholderiales</taxon>
        <taxon>Sphaerotilaceae</taxon>
        <taxon>Scleromatobacter</taxon>
    </lineage>
</organism>
<dbReference type="EMBL" id="JAJLJH010000014">
    <property type="protein sequence ID" value="MCK9689390.1"/>
    <property type="molecule type" value="Genomic_DNA"/>
</dbReference>
<dbReference type="PANTHER" id="PTHR47691:SF3">
    <property type="entry name" value="HTH-TYPE TRANSCRIPTIONAL REGULATOR RV0890C-RELATED"/>
    <property type="match status" value="1"/>
</dbReference>
<evidence type="ECO:0000313" key="4">
    <source>
        <dbReference type="EMBL" id="MCK9689390.1"/>
    </source>
</evidence>
<dbReference type="Proteomes" id="UP001139353">
    <property type="component" value="Unassembled WGS sequence"/>
</dbReference>
<evidence type="ECO:0000259" key="3">
    <source>
        <dbReference type="PROSITE" id="PS51755"/>
    </source>
</evidence>
<keyword evidence="1 2" id="KW-0238">DNA-binding</keyword>
<proteinExistence type="predicted"/>
<dbReference type="InterPro" id="IPR016032">
    <property type="entry name" value="Sig_transdc_resp-reg_C-effctor"/>
</dbReference>
<dbReference type="InterPro" id="IPR011990">
    <property type="entry name" value="TPR-like_helical_dom_sf"/>
</dbReference>
<dbReference type="Gene3D" id="3.40.50.300">
    <property type="entry name" value="P-loop containing nucleotide triphosphate hydrolases"/>
    <property type="match status" value="1"/>
</dbReference>
<reference evidence="4" key="1">
    <citation type="submission" date="2021-11" db="EMBL/GenBank/DDBJ databases">
        <title>BS-T2-15 a new species belonging to the Comamonadaceae family isolated from the soil of a French oak forest.</title>
        <authorList>
            <person name="Mieszkin S."/>
            <person name="Alain K."/>
        </authorList>
    </citation>
    <scope>NUCLEOTIDE SEQUENCE</scope>
    <source>
        <strain evidence="4">BS-T2-15</strain>
    </source>
</reference>